<dbReference type="GO" id="GO:0004061">
    <property type="term" value="F:arylformamidase activity"/>
    <property type="evidence" value="ECO:0007669"/>
    <property type="project" value="InterPro"/>
</dbReference>
<sequence length="47" mass="5310">MKMCFGTAQAHERYSVTSEDIVAFEASYNSTISQNSCVLIKTGWEKF</sequence>
<dbReference type="Pfam" id="PF04199">
    <property type="entry name" value="Cyclase"/>
    <property type="match status" value="1"/>
</dbReference>
<dbReference type="GO" id="GO:0019441">
    <property type="term" value="P:L-tryptophan catabolic process to kynurenine"/>
    <property type="evidence" value="ECO:0007669"/>
    <property type="project" value="InterPro"/>
</dbReference>
<gene>
    <name evidence="1" type="ordered locus">A1C_04215</name>
</gene>
<dbReference type="InterPro" id="IPR007325">
    <property type="entry name" value="KFase/CYL"/>
</dbReference>
<evidence type="ECO:0000313" key="2">
    <source>
        <dbReference type="Proteomes" id="UP000006830"/>
    </source>
</evidence>
<evidence type="ECO:0000313" key="1">
    <source>
        <dbReference type="EMBL" id="ABV75115.1"/>
    </source>
</evidence>
<proteinExistence type="predicted"/>
<dbReference type="AlphaFoldDB" id="A8GNZ0"/>
<dbReference type="Gene3D" id="3.50.30.50">
    <property type="entry name" value="Putative cyclase"/>
    <property type="match status" value="1"/>
</dbReference>
<name>A8GNZ0_RICAH</name>
<reference evidence="1" key="1">
    <citation type="submission" date="2007-09" db="EMBL/GenBank/DDBJ databases">
        <title>Complete Genome Sequence of Rickettsia akari.</title>
        <authorList>
            <person name="Madan A."/>
            <person name="Fahey J."/>
            <person name="Helton E."/>
            <person name="Ketteman M."/>
            <person name="Madan A."/>
            <person name="Rodrigues S."/>
            <person name="Sanchez A."/>
            <person name="Whiting M."/>
            <person name="Dasch G."/>
            <person name="Eremeeva M."/>
        </authorList>
    </citation>
    <scope>NUCLEOTIDE SEQUENCE</scope>
    <source>
        <strain evidence="1">Hartford</strain>
    </source>
</reference>
<organism evidence="1 2">
    <name type="scientific">Rickettsia akari (strain Hartford)</name>
    <dbReference type="NCBI Taxonomy" id="293614"/>
    <lineage>
        <taxon>Bacteria</taxon>
        <taxon>Pseudomonadati</taxon>
        <taxon>Pseudomonadota</taxon>
        <taxon>Alphaproteobacteria</taxon>
        <taxon>Rickettsiales</taxon>
        <taxon>Rickettsiaceae</taxon>
        <taxon>Rickettsieae</taxon>
        <taxon>Rickettsia</taxon>
        <taxon>spotted fever group</taxon>
    </lineage>
</organism>
<accession>A8GNZ0</accession>
<dbReference type="HOGENOM" id="CLU_3172633_0_0_5"/>
<dbReference type="Proteomes" id="UP000006830">
    <property type="component" value="Chromosome"/>
</dbReference>
<dbReference type="KEGG" id="rak:A1C_04215"/>
<dbReference type="EMBL" id="CP000847">
    <property type="protein sequence ID" value="ABV75115.1"/>
    <property type="molecule type" value="Genomic_DNA"/>
</dbReference>
<dbReference type="InterPro" id="IPR037175">
    <property type="entry name" value="KFase_sf"/>
</dbReference>
<protein>
    <submittedName>
        <fullName evidence="1">Uncharacterized protein</fullName>
    </submittedName>
</protein>
<keyword evidence="2" id="KW-1185">Reference proteome</keyword>